<protein>
    <recommendedName>
        <fullName evidence="3">Right handed beta helix region</fullName>
    </recommendedName>
</protein>
<gene>
    <name evidence="1" type="ORF">SAMN05216490_4945</name>
</gene>
<dbReference type="STRING" id="652787.SAMN05216490_4945"/>
<dbReference type="OrthoDB" id="646288at2"/>
<organism evidence="1 2">
    <name type="scientific">Mucilaginibacter mallensis</name>
    <dbReference type="NCBI Taxonomy" id="652787"/>
    <lineage>
        <taxon>Bacteria</taxon>
        <taxon>Pseudomonadati</taxon>
        <taxon>Bacteroidota</taxon>
        <taxon>Sphingobacteriia</taxon>
        <taxon>Sphingobacteriales</taxon>
        <taxon>Sphingobacteriaceae</taxon>
        <taxon>Mucilaginibacter</taxon>
    </lineage>
</organism>
<dbReference type="EMBL" id="LT629740">
    <property type="protein sequence ID" value="SDT68775.1"/>
    <property type="molecule type" value="Genomic_DNA"/>
</dbReference>
<name>A0A1H2CE02_MUCMA</name>
<sequence>MKSELLKPTVKKYHVALVFLMVFLSLLSNRISGQTLYVDAQKGKNNATGAINDPILTLDEAIAKTNSFTSSDPVTLKLGPGLYTLTHKLVIKSNSANKNQAYTIEAATMPDDKAWQPTAMPVIVSLSGNNSTYEFSHCEGMLIAKNNVTIKGLKFMGNPNTQVHYYYPIRREDKSFDGLNVSQCFFIGEANSAPIQSAFWTTGSGIHVDHCIFHNSKIAFVLGRNFKDFSLTHSIIDGAYNTAIWYGFDGTIPKFIFKNNIVTNCYYVMVYPVEKGQPDFTFSDSYFINNKNYVGNYPKAQDRFFAEPNKHIKEVNIKRTGKISFVAVADDGITKDNLNLTAKSAGKSTAAGIFIKQ</sequence>
<evidence type="ECO:0000313" key="2">
    <source>
        <dbReference type="Proteomes" id="UP000199679"/>
    </source>
</evidence>
<evidence type="ECO:0008006" key="3">
    <source>
        <dbReference type="Google" id="ProtNLM"/>
    </source>
</evidence>
<reference evidence="1 2" key="1">
    <citation type="submission" date="2016-10" db="EMBL/GenBank/DDBJ databases">
        <authorList>
            <person name="de Groot N.N."/>
        </authorList>
    </citation>
    <scope>NUCLEOTIDE SEQUENCE [LARGE SCALE GENOMIC DNA]</scope>
    <source>
        <strain evidence="1 2">MP1X4</strain>
    </source>
</reference>
<accession>A0A1H2CE02</accession>
<dbReference type="Proteomes" id="UP000199679">
    <property type="component" value="Chromosome I"/>
</dbReference>
<keyword evidence="2" id="KW-1185">Reference proteome</keyword>
<dbReference type="RefSeq" id="WP_091379679.1">
    <property type="nucleotide sequence ID" value="NZ_LT629740.1"/>
</dbReference>
<evidence type="ECO:0000313" key="1">
    <source>
        <dbReference type="EMBL" id="SDT68775.1"/>
    </source>
</evidence>
<dbReference type="InterPro" id="IPR011050">
    <property type="entry name" value="Pectin_lyase_fold/virulence"/>
</dbReference>
<dbReference type="AlphaFoldDB" id="A0A1H2CE02"/>
<proteinExistence type="predicted"/>
<dbReference type="SUPFAM" id="SSF51126">
    <property type="entry name" value="Pectin lyase-like"/>
    <property type="match status" value="1"/>
</dbReference>